<protein>
    <submittedName>
        <fullName evidence="1">Uncharacterized protein</fullName>
    </submittedName>
</protein>
<organism evidence="1 2">
    <name type="scientific">Tribonema minus</name>
    <dbReference type="NCBI Taxonomy" id="303371"/>
    <lineage>
        <taxon>Eukaryota</taxon>
        <taxon>Sar</taxon>
        <taxon>Stramenopiles</taxon>
        <taxon>Ochrophyta</taxon>
        <taxon>PX clade</taxon>
        <taxon>Xanthophyceae</taxon>
        <taxon>Tribonematales</taxon>
        <taxon>Tribonemataceae</taxon>
        <taxon>Tribonema</taxon>
    </lineage>
</organism>
<sequence length="166" mass="18282">MPFKTLPSPMASEPVSAPMATTTYDDAWTACQLDFSNPVNFKADLFALKFVESSWKLGEHVQEVADEEAANCEMVPSPYHPAKASKAPIVGALVVITKHVEPGKPLRRVRQTAVHFLHGARTGMSPETTELVFSVMRQMRAHRPGGLDLTRRDGAYMFKFAHGLDG</sequence>
<proteinExistence type="predicted"/>
<dbReference type="AlphaFoldDB" id="A0A835YIC6"/>
<evidence type="ECO:0000313" key="1">
    <source>
        <dbReference type="EMBL" id="KAG5175904.1"/>
    </source>
</evidence>
<reference evidence="1" key="1">
    <citation type="submission" date="2021-02" db="EMBL/GenBank/DDBJ databases">
        <title>First Annotated Genome of the Yellow-green Alga Tribonema minus.</title>
        <authorList>
            <person name="Mahan K.M."/>
        </authorList>
    </citation>
    <scope>NUCLEOTIDE SEQUENCE</scope>
    <source>
        <strain evidence="1">UTEX B ZZ1240</strain>
    </source>
</reference>
<name>A0A835YIC6_9STRA</name>
<gene>
    <name evidence="1" type="ORF">JKP88DRAFT_337166</name>
</gene>
<dbReference type="EMBL" id="JAFCMP010000544">
    <property type="protein sequence ID" value="KAG5175904.1"/>
    <property type="molecule type" value="Genomic_DNA"/>
</dbReference>
<evidence type="ECO:0000313" key="2">
    <source>
        <dbReference type="Proteomes" id="UP000664859"/>
    </source>
</evidence>
<dbReference type="Proteomes" id="UP000664859">
    <property type="component" value="Unassembled WGS sequence"/>
</dbReference>
<comment type="caution">
    <text evidence="1">The sequence shown here is derived from an EMBL/GenBank/DDBJ whole genome shotgun (WGS) entry which is preliminary data.</text>
</comment>
<keyword evidence="2" id="KW-1185">Reference proteome</keyword>
<accession>A0A835YIC6</accession>